<feature type="transmembrane region" description="Helical" evidence="2">
    <location>
        <begin position="59"/>
        <end position="77"/>
    </location>
</feature>
<dbReference type="AlphaFoldDB" id="A0A9D2F8J7"/>
<organism evidence="4 5">
    <name type="scientific">Candidatus Enterococcus avicola</name>
    <dbReference type="NCBI Taxonomy" id="2838561"/>
    <lineage>
        <taxon>Bacteria</taxon>
        <taxon>Bacillati</taxon>
        <taxon>Bacillota</taxon>
        <taxon>Bacilli</taxon>
        <taxon>Lactobacillales</taxon>
        <taxon>Enterococcaceae</taxon>
        <taxon>Enterococcus</taxon>
    </lineage>
</organism>
<protein>
    <submittedName>
        <fullName evidence="4">Transglutaminase-like domain-containing protein</fullName>
    </submittedName>
</protein>
<keyword evidence="2" id="KW-0472">Membrane</keyword>
<keyword evidence="2" id="KW-1133">Transmembrane helix</keyword>
<feature type="domain" description="Transglutaminase-like" evidence="3">
    <location>
        <begin position="461"/>
        <end position="535"/>
    </location>
</feature>
<feature type="transmembrane region" description="Helical" evidence="2">
    <location>
        <begin position="111"/>
        <end position="128"/>
    </location>
</feature>
<dbReference type="Proteomes" id="UP000824063">
    <property type="component" value="Unassembled WGS sequence"/>
</dbReference>
<accession>A0A9D2F8J7</accession>
<dbReference type="Pfam" id="PF01841">
    <property type="entry name" value="Transglut_core"/>
    <property type="match status" value="1"/>
</dbReference>
<feature type="compositionally biased region" description="Low complexity" evidence="1">
    <location>
        <begin position="555"/>
        <end position="565"/>
    </location>
</feature>
<evidence type="ECO:0000259" key="3">
    <source>
        <dbReference type="SMART" id="SM00460"/>
    </source>
</evidence>
<dbReference type="PANTHER" id="PTHR42736">
    <property type="entry name" value="PROTEIN-GLUTAMINE GAMMA-GLUTAMYLTRANSFERASE"/>
    <property type="match status" value="1"/>
</dbReference>
<evidence type="ECO:0000313" key="4">
    <source>
        <dbReference type="EMBL" id="HIZ54484.1"/>
    </source>
</evidence>
<comment type="caution">
    <text evidence="4">The sequence shown here is derived from an EMBL/GenBank/DDBJ whole genome shotgun (WGS) entry which is preliminary data.</text>
</comment>
<dbReference type="SMART" id="SM00460">
    <property type="entry name" value="TGc"/>
    <property type="match status" value="1"/>
</dbReference>
<dbReference type="InterPro" id="IPR052901">
    <property type="entry name" value="Bact_TGase-like"/>
</dbReference>
<feature type="transmembrane region" description="Helical" evidence="2">
    <location>
        <begin position="9"/>
        <end position="30"/>
    </location>
</feature>
<dbReference type="Gene3D" id="3.10.620.30">
    <property type="match status" value="1"/>
</dbReference>
<feature type="transmembrane region" description="Helical" evidence="2">
    <location>
        <begin position="133"/>
        <end position="150"/>
    </location>
</feature>
<name>A0A9D2F8J7_9ENTE</name>
<feature type="transmembrane region" description="Helical" evidence="2">
    <location>
        <begin position="36"/>
        <end position="52"/>
    </location>
</feature>
<dbReference type="InterPro" id="IPR038765">
    <property type="entry name" value="Papain-like_cys_pep_sf"/>
</dbReference>
<feature type="region of interest" description="Disordered" evidence="1">
    <location>
        <begin position="551"/>
        <end position="570"/>
    </location>
</feature>
<feature type="transmembrane region" description="Helical" evidence="2">
    <location>
        <begin position="156"/>
        <end position="173"/>
    </location>
</feature>
<sequence>MFSRIQKKLFLTVTSYWAFSVTFYQFLTIYNFEQKWVGFISVGMLSLTALLIPYKILRYPVYLISSLGGLYILIPMSETKFFPWLANFYAKLQEVSQIFVSGRANFLPHEMAAVLLLFTILILIELLVEFKQVWLSALFLVGYLLILAIYNSQNFYLPILLVLAVGLLQHFYLNQQKQNVPHRSFFPIIFLLVILAVSAVYLPKEDAQRAILSQTSHFRNWLNDKGVYHLIQKQDLPQATRTGFSENDEQLGGPIFDDNQIVFEALQTKGHYWRVESKSLYTGSGWQTSQRERAVSNQSVNQMTYATFESKQQLTLPEEIAVKIAYQGTYLPIPYGLVEINLQTNEQIGLSHSIDSDRIDASESLEAASVLMNWQDLDYSLSDLASVPLSIPKGPVNYLQLPDSLPMTVQSLTESLVAEQETLIQKVQAIESYLKTDDLFRYSKVDALYPDPEQDFVAHFLFESHVGYCDHFSSAMTVMLRSIGIPARWVKGFASGDPMAVEEDRIRYAIRNNDAHSWVEVYFEGYGWLPFEPTPSFSQPLQEEEDETVETTNLTSESTEQSFTEEQVDSTNETASIVEEAESSDTVVQAEQNNERVSLQLFGRLIGAIAILFLAFGTFYLHKWRVYLITILLLRWKKQPFEAAYPYLLKQFEPVVKRQNNQSLIEYAYQVEQVIPSFNQKFIDVTKIYEAQLYGRQSVINKEQLMKIKQLAKQISQTKIKAPVK</sequence>
<dbReference type="EMBL" id="DXBN01000257">
    <property type="protein sequence ID" value="HIZ54484.1"/>
    <property type="molecule type" value="Genomic_DNA"/>
</dbReference>
<reference evidence="4" key="1">
    <citation type="journal article" date="2021" name="PeerJ">
        <title>Extensive microbial diversity within the chicken gut microbiome revealed by metagenomics and culture.</title>
        <authorList>
            <person name="Gilroy R."/>
            <person name="Ravi A."/>
            <person name="Getino M."/>
            <person name="Pursley I."/>
            <person name="Horton D.L."/>
            <person name="Alikhan N.F."/>
            <person name="Baker D."/>
            <person name="Gharbi K."/>
            <person name="Hall N."/>
            <person name="Watson M."/>
            <person name="Adriaenssens E.M."/>
            <person name="Foster-Nyarko E."/>
            <person name="Jarju S."/>
            <person name="Secka A."/>
            <person name="Antonio M."/>
            <person name="Oren A."/>
            <person name="Chaudhuri R.R."/>
            <person name="La Ragione R."/>
            <person name="Hildebrand F."/>
            <person name="Pallen M.J."/>
        </authorList>
    </citation>
    <scope>NUCLEOTIDE SEQUENCE</scope>
    <source>
        <strain evidence="4">CHK172-16539</strain>
    </source>
</reference>
<reference evidence="4" key="2">
    <citation type="submission" date="2021-04" db="EMBL/GenBank/DDBJ databases">
        <authorList>
            <person name="Gilroy R."/>
        </authorList>
    </citation>
    <scope>NUCLEOTIDE SEQUENCE</scope>
    <source>
        <strain evidence="4">CHK172-16539</strain>
    </source>
</reference>
<evidence type="ECO:0000256" key="2">
    <source>
        <dbReference type="SAM" id="Phobius"/>
    </source>
</evidence>
<keyword evidence="2" id="KW-0812">Transmembrane</keyword>
<evidence type="ECO:0000313" key="5">
    <source>
        <dbReference type="Proteomes" id="UP000824063"/>
    </source>
</evidence>
<gene>
    <name evidence="4" type="ORF">IAA20_11150</name>
</gene>
<dbReference type="SUPFAM" id="SSF54001">
    <property type="entry name" value="Cysteine proteinases"/>
    <property type="match status" value="1"/>
</dbReference>
<feature type="transmembrane region" description="Helical" evidence="2">
    <location>
        <begin position="185"/>
        <end position="202"/>
    </location>
</feature>
<dbReference type="InterPro" id="IPR002931">
    <property type="entry name" value="Transglutaminase-like"/>
</dbReference>
<dbReference type="PANTHER" id="PTHR42736:SF1">
    <property type="entry name" value="PROTEIN-GLUTAMINE GAMMA-GLUTAMYLTRANSFERASE"/>
    <property type="match status" value="1"/>
</dbReference>
<evidence type="ECO:0000256" key="1">
    <source>
        <dbReference type="SAM" id="MobiDB-lite"/>
    </source>
</evidence>
<proteinExistence type="predicted"/>
<feature type="transmembrane region" description="Helical" evidence="2">
    <location>
        <begin position="601"/>
        <end position="621"/>
    </location>
</feature>